<evidence type="ECO:0000313" key="2">
    <source>
        <dbReference type="EMBL" id="OGM60809.1"/>
    </source>
</evidence>
<reference evidence="2 3" key="1">
    <citation type="journal article" date="2016" name="Nat. Commun.">
        <title>Thousands of microbial genomes shed light on interconnected biogeochemical processes in an aquifer system.</title>
        <authorList>
            <person name="Anantharaman K."/>
            <person name="Brown C.T."/>
            <person name="Hug L.A."/>
            <person name="Sharon I."/>
            <person name="Castelle C.J."/>
            <person name="Probst A.J."/>
            <person name="Thomas B.C."/>
            <person name="Singh A."/>
            <person name="Wilkins M.J."/>
            <person name="Karaoz U."/>
            <person name="Brodie E.L."/>
            <person name="Williams K.H."/>
            <person name="Hubbard S.S."/>
            <person name="Banfield J.F."/>
        </authorList>
    </citation>
    <scope>NUCLEOTIDE SEQUENCE [LARGE SCALE GENOMIC DNA]</scope>
</reference>
<feature type="transmembrane region" description="Helical" evidence="1">
    <location>
        <begin position="71"/>
        <end position="89"/>
    </location>
</feature>
<dbReference type="EMBL" id="MGHD01000003">
    <property type="protein sequence ID" value="OGM60809.1"/>
    <property type="molecule type" value="Genomic_DNA"/>
</dbReference>
<dbReference type="AlphaFoldDB" id="A0A1F8BAV0"/>
<keyword evidence="1" id="KW-0472">Membrane</keyword>
<dbReference type="Proteomes" id="UP000176404">
    <property type="component" value="Unassembled WGS sequence"/>
</dbReference>
<gene>
    <name evidence="2" type="ORF">A2892_02075</name>
</gene>
<feature type="transmembrane region" description="Helical" evidence="1">
    <location>
        <begin position="241"/>
        <end position="261"/>
    </location>
</feature>
<evidence type="ECO:0000256" key="1">
    <source>
        <dbReference type="SAM" id="Phobius"/>
    </source>
</evidence>
<protein>
    <recommendedName>
        <fullName evidence="4">ABC transporter permease</fullName>
    </recommendedName>
</protein>
<dbReference type="PANTHER" id="PTHR36833">
    <property type="entry name" value="SLR0610 PROTEIN-RELATED"/>
    <property type="match status" value="1"/>
</dbReference>
<feature type="transmembrane region" description="Helical" evidence="1">
    <location>
        <begin position="215"/>
        <end position="235"/>
    </location>
</feature>
<name>A0A1F8BAV0_9BACT</name>
<proteinExistence type="predicted"/>
<evidence type="ECO:0008006" key="4">
    <source>
        <dbReference type="Google" id="ProtNLM"/>
    </source>
</evidence>
<evidence type="ECO:0000313" key="3">
    <source>
        <dbReference type="Proteomes" id="UP000176404"/>
    </source>
</evidence>
<feature type="transmembrane region" description="Helical" evidence="1">
    <location>
        <begin position="156"/>
        <end position="183"/>
    </location>
</feature>
<dbReference type="InterPro" id="IPR010390">
    <property type="entry name" value="ABC-2_transporter-like"/>
</dbReference>
<organism evidence="2 3">
    <name type="scientific">Candidatus Woesebacteria bacterium RIFCSPLOWO2_01_FULL_39_10b</name>
    <dbReference type="NCBI Taxonomy" id="1802517"/>
    <lineage>
        <taxon>Bacteria</taxon>
        <taxon>Candidatus Woeseibacteriota</taxon>
    </lineage>
</organism>
<dbReference type="PANTHER" id="PTHR36833:SF1">
    <property type="entry name" value="INTEGRAL MEMBRANE TRANSPORT PROTEIN"/>
    <property type="match status" value="1"/>
</dbReference>
<comment type="caution">
    <text evidence="2">The sequence shown here is derived from an EMBL/GenBank/DDBJ whole genome shotgun (WGS) entry which is preliminary data.</text>
</comment>
<feature type="transmembrane region" description="Helical" evidence="1">
    <location>
        <begin position="43"/>
        <end position="64"/>
    </location>
</feature>
<feature type="transmembrane region" description="Helical" evidence="1">
    <location>
        <begin position="132"/>
        <end position="150"/>
    </location>
</feature>
<dbReference type="STRING" id="1802517.A2892_02075"/>
<keyword evidence="1" id="KW-1133">Transmembrane helix</keyword>
<dbReference type="Pfam" id="PF06182">
    <property type="entry name" value="ABC2_membrane_6"/>
    <property type="match status" value="1"/>
</dbReference>
<keyword evidence="1" id="KW-0812">Transmembrane</keyword>
<accession>A0A1F8BAV0</accession>
<sequence>MKLLELKQKVINKILLIKAITIYTFQQETAYWANTWAHVLSTFFYMLSMILFIDVVYSNVNLVAGYTKNEMLLFLLMAQATYYLSWTIYGNLIDLVENVNNGNLDLVLVKPISSLFYITFRRIRLFRVAMDGIPPLIFLALAINWSALNISFLPLLIGIIISVMGTVCSLSFHLLATLPVFWVGESRNIVEFTSHFEYNVGKIIPLEGYGKDFKFFFSTIFPFLISTGFSTSVILGKSEPLPTLLWGLTVTILMLTVRQFAWNKALKVYTSASS</sequence>